<feature type="domain" description="CBS" evidence="5">
    <location>
        <begin position="307"/>
        <end position="365"/>
    </location>
</feature>
<feature type="compositionally biased region" description="Polar residues" evidence="4">
    <location>
        <begin position="186"/>
        <end position="197"/>
    </location>
</feature>
<keyword evidence="2 3" id="KW-0129">CBS domain</keyword>
<dbReference type="Proteomes" id="UP000822688">
    <property type="component" value="Chromosome 1"/>
</dbReference>
<name>A0A8T0J6R9_CERPU</name>
<dbReference type="InterPro" id="IPR050511">
    <property type="entry name" value="AMPK_gamma/SDS23_families"/>
</dbReference>
<evidence type="ECO:0000259" key="5">
    <source>
        <dbReference type="PROSITE" id="PS51371"/>
    </source>
</evidence>
<dbReference type="PANTHER" id="PTHR13780">
    <property type="entry name" value="AMP-ACTIVATED PROTEIN KINASE, GAMMA REGULATORY SUBUNIT"/>
    <property type="match status" value="1"/>
</dbReference>
<feature type="region of interest" description="Disordered" evidence="4">
    <location>
        <begin position="149"/>
        <end position="199"/>
    </location>
</feature>
<proteinExistence type="predicted"/>
<feature type="domain" description="CBS" evidence="5">
    <location>
        <begin position="414"/>
        <end position="470"/>
    </location>
</feature>
<dbReference type="InterPro" id="IPR046342">
    <property type="entry name" value="CBS_dom_sf"/>
</dbReference>
<evidence type="ECO:0000256" key="4">
    <source>
        <dbReference type="SAM" id="MobiDB-lite"/>
    </source>
</evidence>
<dbReference type="SUPFAM" id="SSF54631">
    <property type="entry name" value="CBS-domain pair"/>
    <property type="match status" value="2"/>
</dbReference>
<dbReference type="Pfam" id="PF00571">
    <property type="entry name" value="CBS"/>
    <property type="match status" value="2"/>
</dbReference>
<evidence type="ECO:0000313" key="6">
    <source>
        <dbReference type="EMBL" id="KAG0591327.1"/>
    </source>
</evidence>
<dbReference type="AlphaFoldDB" id="A0A8T0J6R9"/>
<dbReference type="PANTHER" id="PTHR13780:SF124">
    <property type="entry name" value="OS01G0633400 PROTEIN"/>
    <property type="match status" value="1"/>
</dbReference>
<comment type="caution">
    <text evidence="6">The sequence shown here is derived from an EMBL/GenBank/DDBJ whole genome shotgun (WGS) entry which is preliminary data.</text>
</comment>
<sequence>MEGASKLERVVSDTERSIHEKKDVVMQKIERENENLEVPDSAKPGGGLPPTEALKRFFDRIPLVSVPGIGNSEVLELNMTDTISAAIEKLYVQKVLGAPVRDPHRSNHVSSGDEYVGLLDFASLVLWVLQEFEVAEADAKISGMVLSPTDAPQNATASVEARNPNKAEEHVAQAQEQLARAAEGQSVQSRESPGTSQRELHSREGFFGLLDKLDNVNSTPVSAMARSFRWGPFLPVRPEDTLLHVLLLLSKHRLKAVPVVDSETSKSVRGFITQDVAIQLLLQCEGLHWFEAIAASKLSNAGFETDQNAGQMVSVYGDDPLMTAVRAMWKYRISGVPILDRSSKSLIGNIRYCDLRVLLDQPHVFLRRKEMSILDFMRVGDGDGKQIQGSPRQEDFGAAVSAATLSLAKVQIPAMQDPVTFSSSETMKQAMQKLFRARSDRGYILDNEGRVKGIVTLRDILMQFSPPLAAQPPMGGFFDSALEQTGAFMGPGSVVTLHQS</sequence>
<accession>A0A8T0J6R9</accession>
<dbReference type="SMART" id="SM00116">
    <property type="entry name" value="CBS"/>
    <property type="match status" value="3"/>
</dbReference>
<dbReference type="EMBL" id="CM026421">
    <property type="protein sequence ID" value="KAG0591327.1"/>
    <property type="molecule type" value="Genomic_DNA"/>
</dbReference>
<dbReference type="CDD" id="cd02205">
    <property type="entry name" value="CBS_pair_SF"/>
    <property type="match status" value="1"/>
</dbReference>
<dbReference type="OrthoDB" id="449052at2759"/>
<dbReference type="PROSITE" id="PS51371">
    <property type="entry name" value="CBS"/>
    <property type="match status" value="3"/>
</dbReference>
<evidence type="ECO:0000256" key="2">
    <source>
        <dbReference type="ARBA" id="ARBA00023122"/>
    </source>
</evidence>
<feature type="domain" description="CBS" evidence="5">
    <location>
        <begin position="224"/>
        <end position="291"/>
    </location>
</feature>
<feature type="compositionally biased region" description="Low complexity" evidence="4">
    <location>
        <begin position="172"/>
        <end position="185"/>
    </location>
</feature>
<keyword evidence="7" id="KW-1185">Reference proteome</keyword>
<evidence type="ECO:0000313" key="7">
    <source>
        <dbReference type="Proteomes" id="UP000822688"/>
    </source>
</evidence>
<evidence type="ECO:0000256" key="3">
    <source>
        <dbReference type="PROSITE-ProRule" id="PRU00703"/>
    </source>
</evidence>
<keyword evidence="1" id="KW-0677">Repeat</keyword>
<dbReference type="Gene3D" id="3.10.580.10">
    <property type="entry name" value="CBS-domain"/>
    <property type="match status" value="2"/>
</dbReference>
<dbReference type="InterPro" id="IPR000644">
    <property type="entry name" value="CBS_dom"/>
</dbReference>
<reference evidence="6" key="1">
    <citation type="submission" date="2020-06" db="EMBL/GenBank/DDBJ databases">
        <title>WGS assembly of Ceratodon purpureus strain R40.</title>
        <authorList>
            <person name="Carey S.B."/>
            <person name="Jenkins J."/>
            <person name="Shu S."/>
            <person name="Lovell J.T."/>
            <person name="Sreedasyam A."/>
            <person name="Maumus F."/>
            <person name="Tiley G.P."/>
            <person name="Fernandez-Pozo N."/>
            <person name="Barry K."/>
            <person name="Chen C."/>
            <person name="Wang M."/>
            <person name="Lipzen A."/>
            <person name="Daum C."/>
            <person name="Saski C.A."/>
            <person name="Payton A.C."/>
            <person name="Mcbreen J.C."/>
            <person name="Conrad R.E."/>
            <person name="Kollar L.M."/>
            <person name="Olsson S."/>
            <person name="Huttunen S."/>
            <person name="Landis J.B."/>
            <person name="Wickett N.J."/>
            <person name="Johnson M.G."/>
            <person name="Rensing S.A."/>
            <person name="Grimwood J."/>
            <person name="Schmutz J."/>
            <person name="Mcdaniel S.F."/>
        </authorList>
    </citation>
    <scope>NUCLEOTIDE SEQUENCE</scope>
    <source>
        <strain evidence="6">R40</strain>
    </source>
</reference>
<gene>
    <name evidence="6" type="ORF">KC19_1G167300</name>
</gene>
<organism evidence="6 7">
    <name type="scientific">Ceratodon purpureus</name>
    <name type="common">Fire moss</name>
    <name type="synonym">Dicranum purpureum</name>
    <dbReference type="NCBI Taxonomy" id="3225"/>
    <lineage>
        <taxon>Eukaryota</taxon>
        <taxon>Viridiplantae</taxon>
        <taxon>Streptophyta</taxon>
        <taxon>Embryophyta</taxon>
        <taxon>Bryophyta</taxon>
        <taxon>Bryophytina</taxon>
        <taxon>Bryopsida</taxon>
        <taxon>Dicranidae</taxon>
        <taxon>Pseudoditrichales</taxon>
        <taxon>Ditrichaceae</taxon>
        <taxon>Ceratodon</taxon>
    </lineage>
</organism>
<evidence type="ECO:0000256" key="1">
    <source>
        <dbReference type="ARBA" id="ARBA00022737"/>
    </source>
</evidence>
<protein>
    <recommendedName>
        <fullName evidence="5">CBS domain-containing protein</fullName>
    </recommendedName>
</protein>